<dbReference type="PANTHER" id="PTHR45797:SF1">
    <property type="entry name" value="HELICASE ARIP4"/>
    <property type="match status" value="1"/>
</dbReference>
<feature type="region of interest" description="Disordered" evidence="9">
    <location>
        <begin position="108"/>
        <end position="133"/>
    </location>
</feature>
<name>A0AAE0PJK0_SORBR</name>
<dbReference type="PROSITE" id="PS51194">
    <property type="entry name" value="HELICASE_CTER"/>
    <property type="match status" value="1"/>
</dbReference>
<dbReference type="SMART" id="SM00490">
    <property type="entry name" value="HELICc"/>
    <property type="match status" value="1"/>
</dbReference>
<feature type="compositionally biased region" description="Low complexity" evidence="9">
    <location>
        <begin position="1579"/>
        <end position="1590"/>
    </location>
</feature>
<dbReference type="InterPro" id="IPR000330">
    <property type="entry name" value="SNF2_N"/>
</dbReference>
<evidence type="ECO:0000256" key="3">
    <source>
        <dbReference type="ARBA" id="ARBA00022741"/>
    </source>
</evidence>
<evidence type="ECO:0000259" key="10">
    <source>
        <dbReference type="PROSITE" id="PS51192"/>
    </source>
</evidence>
<feature type="region of interest" description="Disordered" evidence="9">
    <location>
        <begin position="188"/>
        <end position="214"/>
    </location>
</feature>
<accession>A0AAE0PJK0</accession>
<evidence type="ECO:0000256" key="4">
    <source>
        <dbReference type="ARBA" id="ARBA00022801"/>
    </source>
</evidence>
<feature type="region of interest" description="Disordered" evidence="9">
    <location>
        <begin position="1811"/>
        <end position="1922"/>
    </location>
</feature>
<feature type="region of interest" description="Disordered" evidence="9">
    <location>
        <begin position="239"/>
        <end position="271"/>
    </location>
</feature>
<dbReference type="CDD" id="cd18793">
    <property type="entry name" value="SF2_C_SNF"/>
    <property type="match status" value="1"/>
</dbReference>
<dbReference type="GO" id="GO:0005634">
    <property type="term" value="C:nucleus"/>
    <property type="evidence" value="ECO:0007669"/>
    <property type="project" value="UniProtKB-SubCell"/>
</dbReference>
<keyword evidence="6" id="KW-0067">ATP-binding</keyword>
<gene>
    <name evidence="12" type="ORF">B0T20DRAFT_348197</name>
</gene>
<evidence type="ECO:0000259" key="11">
    <source>
        <dbReference type="PROSITE" id="PS51194"/>
    </source>
</evidence>
<evidence type="ECO:0000256" key="7">
    <source>
        <dbReference type="ARBA" id="ARBA00023125"/>
    </source>
</evidence>
<evidence type="ECO:0000256" key="8">
    <source>
        <dbReference type="ARBA" id="ARBA00023242"/>
    </source>
</evidence>
<feature type="compositionally biased region" description="Low complexity" evidence="9">
    <location>
        <begin position="1633"/>
        <end position="1644"/>
    </location>
</feature>
<feature type="compositionally biased region" description="Low complexity" evidence="9">
    <location>
        <begin position="1854"/>
        <end position="1874"/>
    </location>
</feature>
<dbReference type="GO" id="GO:0003677">
    <property type="term" value="F:DNA binding"/>
    <property type="evidence" value="ECO:0007669"/>
    <property type="project" value="UniProtKB-KW"/>
</dbReference>
<proteinExistence type="inferred from homology"/>
<dbReference type="InterPro" id="IPR056026">
    <property type="entry name" value="DUF7607"/>
</dbReference>
<dbReference type="GO" id="GO:0004386">
    <property type="term" value="F:helicase activity"/>
    <property type="evidence" value="ECO:0007669"/>
    <property type="project" value="UniProtKB-KW"/>
</dbReference>
<sequence>MADLDQNDPFHWDVERVVKELCTSERTWDAPPPHKLPDPERLAFKLRELDIDGETLLTYPDVYGWRTFWEQLNIRKLAHHLSIGKAIRHFQESSVLYYRQKKDVDLPNYSPGATPAIKPDPLDPPEPAPPIAEGSIAEPTAAAIDGPVSEPSSAGVDSTAADAQPATVGNAAMATSDTIANNVTAEASPAMPSGVSLQSTSRAVSDLPSATAPPAPMEAVISQHCAPAEQAQDSIMSDVLDQPPESPEKRALDSGLRQDNGELSMNPEPPLKKRRIAPIMVSAAAPAQARAFIPTEGDMFYDPLLDIPSSQTEVSFRSTTLPTSAFPSDVNFDRFLDAEDSKFSYLGSSALRSEDITHLPYDFESDDDRDNDEVSDELNWVRPAAVPPARALQVARLMRKLFRQRSPSVNEDEDVVLDLGEDDDGMSVDSETYREYEEEEREREAQRNKSKPQTLSEEQAEKAVHDAFQKLEVSWEKVKRPKLERKAWKIWQDARRNSTRSSQIVFATKQLKNLEVRLRKLTQELLDQKWFKEDKIEVKAEGFLEESVYDRKYQAWLIDLLKNPHEPPKPSTLPRLKPEPKKQRETLESDEELLTSDSEGEDHFIEDDLLPVDHMIIDPLELNPPTGPSTPDRHPNSATEESINQIPEGETDAQAQLPAVDNETGVVSKVEPTTPQRVIHTIPTEPIEVFSSPADVDQLDNIPPLTDIETIGKYGTEFWAKHRDRERLVIAALWRWSPERQSEIFDAIQDREDKDMWKEHIQPFIDRAATGISRIDVDPDSTSLILALLFLTYSDFSEGRLNNGSRTLRCVTCQKINREHSRFESFFKLLQDCVGYFRPRSKPPTPMEMDTAEPPEAPQDDAMDITDPENTDSDDEPSQSTKNGRKPKRDEKAKDLRKHNKEFLKQLEDRRQLLRAKLSETQSVPGGKSRLIINETKESDDLPLIYVHEKIGKYIKDHQIDGVRFMWDQIVVDSGSRQGCLLAHTMGLGKTMQVITLLVAIAESSQSEDPRIVAQIPEDLQEGRALILCPSGLVENWMTEIFFWAPEHILGKITKIDAATVPPSERVQLVKEWAGSRGVLVIGYEMFRSLVSGNEDNVAELLHSSPSIVICDEAHRFKNRSSLLYKAVQGFDTMSRIAMTGSPLTKNVMDYYSMINWVAPNYLSDVGEFNQRFAEPISEGLHADSSAEQKTTARRRLHVLKVLVAPKVNRKDIQVLVDELPQKREFILTVQMTKVQRDAYREYLETARRDKGNDLYQNACVWGLVASLKLLLAHPKIFKKKLEERLRTNPALAKSKKRITNEEDPDSDENDESLELSGDTLRNVLAKVSMRNIDDDVHSTKVIVLLKIIEECKQVGDKVLVFSQSIPTLDYLEDLLKRKHICLRRLDGKTPVGQRQAAIADFNSRDSLDVYLISTRAGGVGLNIPGANRVVLFDFGFTPAEEQQAVGRAYRIGQKKPVYVYHLKVGGTYETAIHNLAVFKKQLSERVVDKKKPVPSSTRMREYFINPPDNLEQKDLSGVKGLDKVLDNILASAECGNIIREIDSTETFEREEVFKFKPEEEKALDEEAEQYKRRGFLNPESSLPSHPESLGTPTSAGVPHHLRDKPNPTQPGSVSIIPPPPSNHVSAGTQVGASTPRVPPSTTVSPAVAFSPDPANGQAAGLDPILGNNTHYKVNTEVPRKPETLRAPEIIPKPRKAEDITPTLLEALDEVHKKLRDEGYHTSIHPQDLVMQINSECDRQDMAAGTLPRMDKLRLMCSAVTESARFGEALLTGYLTPREAVSMGRAQTKERMAAYSAMTEDAFKQETWAHHKANHTPDTTAENVTVKTENPRTRPPPPPPPIVQSSIIDRITASRDGSSSTTTTATAHATPSRTLTEEEIARRQRKKEKKEKRKRREERERRRLARLGPGGTADMPLVIDDD</sequence>
<reference evidence="12" key="2">
    <citation type="submission" date="2023-07" db="EMBL/GenBank/DDBJ databases">
        <authorList>
            <consortium name="Lawrence Berkeley National Laboratory"/>
            <person name="Haridas S."/>
            <person name="Hensen N."/>
            <person name="Bonometti L."/>
            <person name="Westerberg I."/>
            <person name="Brannstrom I.O."/>
            <person name="Guillou S."/>
            <person name="Cros-Aarteil S."/>
            <person name="Calhoun S."/>
            <person name="Kuo A."/>
            <person name="Mondo S."/>
            <person name="Pangilinan J."/>
            <person name="Riley R."/>
            <person name="LaButti K."/>
            <person name="Andreopoulos B."/>
            <person name="Lipzen A."/>
            <person name="Chen C."/>
            <person name="Yanf M."/>
            <person name="Daum C."/>
            <person name="Ng V."/>
            <person name="Clum A."/>
            <person name="Steindorff A."/>
            <person name="Ohm R."/>
            <person name="Martin F."/>
            <person name="Silar P."/>
            <person name="Natvig D."/>
            <person name="Lalanne C."/>
            <person name="Gautier V."/>
            <person name="Ament-velasquez S.L."/>
            <person name="Kruys A."/>
            <person name="Hutchinson M.I."/>
            <person name="Powell A.J."/>
            <person name="Barry K."/>
            <person name="Miller A.N."/>
            <person name="Grigoriev I.V."/>
            <person name="Debuchy R."/>
            <person name="Gladieux P."/>
            <person name="Thoren M.H."/>
            <person name="Johannesson H."/>
        </authorList>
    </citation>
    <scope>NUCLEOTIDE SEQUENCE</scope>
    <source>
        <strain evidence="12">FGSC 1904</strain>
    </source>
</reference>
<dbReference type="SMART" id="SM00487">
    <property type="entry name" value="DEXDc"/>
    <property type="match status" value="1"/>
</dbReference>
<feature type="region of interest" description="Disordered" evidence="9">
    <location>
        <begin position="840"/>
        <end position="897"/>
    </location>
</feature>
<evidence type="ECO:0000256" key="1">
    <source>
        <dbReference type="ARBA" id="ARBA00004123"/>
    </source>
</evidence>
<feature type="region of interest" description="Disordered" evidence="9">
    <location>
        <begin position="563"/>
        <end position="602"/>
    </location>
</feature>
<dbReference type="Pfam" id="PF00176">
    <property type="entry name" value="SNF2-rel_dom"/>
    <property type="match status" value="1"/>
</dbReference>
<comment type="caution">
    <text evidence="12">The sequence shown here is derived from an EMBL/GenBank/DDBJ whole genome shotgun (WGS) entry which is preliminary data.</text>
</comment>
<dbReference type="PROSITE" id="PS51192">
    <property type="entry name" value="HELICASE_ATP_BIND_1"/>
    <property type="match status" value="1"/>
</dbReference>
<keyword evidence="3" id="KW-0547">Nucleotide-binding</keyword>
<dbReference type="GO" id="GO:0005524">
    <property type="term" value="F:ATP binding"/>
    <property type="evidence" value="ECO:0007669"/>
    <property type="project" value="UniProtKB-KW"/>
</dbReference>
<keyword evidence="8" id="KW-0539">Nucleus</keyword>
<feature type="region of interest" description="Disordered" evidence="9">
    <location>
        <begin position="418"/>
        <end position="459"/>
    </location>
</feature>
<dbReference type="GO" id="GO:0016887">
    <property type="term" value="F:ATP hydrolysis activity"/>
    <property type="evidence" value="ECO:0007669"/>
    <property type="project" value="InterPro"/>
</dbReference>
<keyword evidence="13" id="KW-1185">Reference proteome</keyword>
<dbReference type="InterPro" id="IPR038718">
    <property type="entry name" value="SNF2-like_sf"/>
</dbReference>
<evidence type="ECO:0000313" key="13">
    <source>
        <dbReference type="Proteomes" id="UP001281003"/>
    </source>
</evidence>
<dbReference type="InterPro" id="IPR049730">
    <property type="entry name" value="SNF2/RAD54-like_C"/>
</dbReference>
<feature type="compositionally biased region" description="Basic residues" evidence="9">
    <location>
        <begin position="1883"/>
        <end position="1896"/>
    </location>
</feature>
<evidence type="ECO:0000313" key="12">
    <source>
        <dbReference type="EMBL" id="KAK3401165.1"/>
    </source>
</evidence>
<dbReference type="Proteomes" id="UP001281003">
    <property type="component" value="Unassembled WGS sequence"/>
</dbReference>
<feature type="region of interest" description="Disordered" evidence="9">
    <location>
        <begin position="1293"/>
        <end position="1314"/>
    </location>
</feature>
<dbReference type="InterPro" id="IPR044574">
    <property type="entry name" value="ARIP4-like"/>
</dbReference>
<keyword evidence="4" id="KW-0378">Hydrolase</keyword>
<dbReference type="Pfam" id="PF00271">
    <property type="entry name" value="Helicase_C"/>
    <property type="match status" value="1"/>
</dbReference>
<feature type="compositionally biased region" description="Polar residues" evidence="9">
    <location>
        <begin position="1623"/>
        <end position="1632"/>
    </location>
</feature>
<dbReference type="Gene3D" id="3.40.50.10810">
    <property type="entry name" value="Tandem AAA-ATPase domain"/>
    <property type="match status" value="1"/>
</dbReference>
<dbReference type="InterPro" id="IPR014001">
    <property type="entry name" value="Helicase_ATP-bd"/>
</dbReference>
<organism evidence="12 13">
    <name type="scientific">Sordaria brevicollis</name>
    <dbReference type="NCBI Taxonomy" id="83679"/>
    <lineage>
        <taxon>Eukaryota</taxon>
        <taxon>Fungi</taxon>
        <taxon>Dikarya</taxon>
        <taxon>Ascomycota</taxon>
        <taxon>Pezizomycotina</taxon>
        <taxon>Sordariomycetes</taxon>
        <taxon>Sordariomycetidae</taxon>
        <taxon>Sordariales</taxon>
        <taxon>Sordariaceae</taxon>
        <taxon>Sordaria</taxon>
    </lineage>
</organism>
<feature type="compositionally biased region" description="Acidic residues" evidence="9">
    <location>
        <begin position="850"/>
        <end position="877"/>
    </location>
</feature>
<dbReference type="Pfam" id="PF24580">
    <property type="entry name" value="DUF7607"/>
    <property type="match status" value="1"/>
</dbReference>
<dbReference type="InterPro" id="IPR027417">
    <property type="entry name" value="P-loop_NTPase"/>
</dbReference>
<feature type="compositionally biased region" description="Acidic residues" evidence="9">
    <location>
        <begin position="1302"/>
        <end position="1314"/>
    </location>
</feature>
<feature type="domain" description="Helicase ATP-binding" evidence="10">
    <location>
        <begin position="971"/>
        <end position="1161"/>
    </location>
</feature>
<reference evidence="12" key="1">
    <citation type="journal article" date="2023" name="Mol. Phylogenet. Evol.">
        <title>Genome-scale phylogeny and comparative genomics of the fungal order Sordariales.</title>
        <authorList>
            <person name="Hensen N."/>
            <person name="Bonometti L."/>
            <person name="Westerberg I."/>
            <person name="Brannstrom I.O."/>
            <person name="Guillou S."/>
            <person name="Cros-Aarteil S."/>
            <person name="Calhoun S."/>
            <person name="Haridas S."/>
            <person name="Kuo A."/>
            <person name="Mondo S."/>
            <person name="Pangilinan J."/>
            <person name="Riley R."/>
            <person name="LaButti K."/>
            <person name="Andreopoulos B."/>
            <person name="Lipzen A."/>
            <person name="Chen C."/>
            <person name="Yan M."/>
            <person name="Daum C."/>
            <person name="Ng V."/>
            <person name="Clum A."/>
            <person name="Steindorff A."/>
            <person name="Ohm R.A."/>
            <person name="Martin F."/>
            <person name="Silar P."/>
            <person name="Natvig D.O."/>
            <person name="Lalanne C."/>
            <person name="Gautier V."/>
            <person name="Ament-Velasquez S.L."/>
            <person name="Kruys A."/>
            <person name="Hutchinson M.I."/>
            <person name="Powell A.J."/>
            <person name="Barry K."/>
            <person name="Miller A.N."/>
            <person name="Grigoriev I.V."/>
            <person name="Debuchy R."/>
            <person name="Gladieux P."/>
            <person name="Hiltunen Thoren M."/>
            <person name="Johannesson H."/>
        </authorList>
    </citation>
    <scope>NUCLEOTIDE SEQUENCE</scope>
    <source>
        <strain evidence="12">FGSC 1904</strain>
    </source>
</reference>
<comment type="similarity">
    <text evidence="2">Belongs to the SNF2/RAD54 helicase family.</text>
</comment>
<dbReference type="Gene3D" id="3.40.50.300">
    <property type="entry name" value="P-loop containing nucleotide triphosphate hydrolases"/>
    <property type="match status" value="1"/>
</dbReference>
<dbReference type="InterPro" id="IPR001650">
    <property type="entry name" value="Helicase_C-like"/>
</dbReference>
<dbReference type="SUPFAM" id="SSF52540">
    <property type="entry name" value="P-loop containing nucleoside triphosphate hydrolases"/>
    <property type="match status" value="2"/>
</dbReference>
<comment type="subcellular location">
    <subcellularLocation>
        <location evidence="1">Nucleus</location>
    </subcellularLocation>
</comment>
<evidence type="ECO:0000256" key="6">
    <source>
        <dbReference type="ARBA" id="ARBA00022840"/>
    </source>
</evidence>
<feature type="region of interest" description="Disordered" evidence="9">
    <location>
        <begin position="618"/>
        <end position="641"/>
    </location>
</feature>
<keyword evidence="7" id="KW-0238">DNA-binding</keyword>
<dbReference type="PANTHER" id="PTHR45797">
    <property type="entry name" value="RAD54-LIKE"/>
    <property type="match status" value="1"/>
</dbReference>
<feature type="compositionally biased region" description="Polar residues" evidence="9">
    <location>
        <begin position="1816"/>
        <end position="1828"/>
    </location>
</feature>
<evidence type="ECO:0000256" key="2">
    <source>
        <dbReference type="ARBA" id="ARBA00007025"/>
    </source>
</evidence>
<feature type="compositionally biased region" description="Pro residues" evidence="9">
    <location>
        <begin position="1833"/>
        <end position="1842"/>
    </location>
</feature>
<feature type="compositionally biased region" description="Acidic residues" evidence="9">
    <location>
        <begin position="588"/>
        <end position="602"/>
    </location>
</feature>
<dbReference type="EMBL" id="JAUTDP010000003">
    <property type="protein sequence ID" value="KAK3401165.1"/>
    <property type="molecule type" value="Genomic_DNA"/>
</dbReference>
<feature type="domain" description="Helicase C-terminal" evidence="11">
    <location>
        <begin position="1344"/>
        <end position="1494"/>
    </location>
</feature>
<evidence type="ECO:0000256" key="9">
    <source>
        <dbReference type="SAM" id="MobiDB-lite"/>
    </source>
</evidence>
<protein>
    <submittedName>
        <fullName evidence="12">Uncharacterized protein</fullName>
    </submittedName>
</protein>
<feature type="region of interest" description="Disordered" evidence="9">
    <location>
        <begin position="1577"/>
        <end position="1644"/>
    </location>
</feature>
<feature type="region of interest" description="Disordered" evidence="9">
    <location>
        <begin position="143"/>
        <end position="162"/>
    </location>
</feature>
<keyword evidence="5" id="KW-0347">Helicase</keyword>
<feature type="compositionally biased region" description="Basic and acidic residues" evidence="9">
    <location>
        <begin position="576"/>
        <end position="587"/>
    </location>
</feature>
<evidence type="ECO:0000256" key="5">
    <source>
        <dbReference type="ARBA" id="ARBA00022806"/>
    </source>
</evidence>